<keyword evidence="1" id="KW-1133">Transmembrane helix</keyword>
<evidence type="ECO:0000313" key="3">
    <source>
        <dbReference type="Proteomes" id="UP000070544"/>
    </source>
</evidence>
<proteinExistence type="predicted"/>
<evidence type="ECO:0000256" key="1">
    <source>
        <dbReference type="SAM" id="Phobius"/>
    </source>
</evidence>
<protein>
    <submittedName>
        <fullName evidence="2">Uncharacterized protein</fullName>
    </submittedName>
</protein>
<dbReference type="Proteomes" id="UP000070544">
    <property type="component" value="Unassembled WGS sequence"/>
</dbReference>
<gene>
    <name evidence="2" type="ORF">M427DRAFT_40833</name>
</gene>
<keyword evidence="3" id="KW-1185">Reference proteome</keyword>
<name>A0A139AXN4_GONPJ</name>
<feature type="transmembrane region" description="Helical" evidence="1">
    <location>
        <begin position="36"/>
        <end position="56"/>
    </location>
</feature>
<reference evidence="2 3" key="1">
    <citation type="journal article" date="2015" name="Genome Biol. Evol.">
        <title>Phylogenomic analyses indicate that early fungi evolved digesting cell walls of algal ancestors of land plants.</title>
        <authorList>
            <person name="Chang Y."/>
            <person name="Wang S."/>
            <person name="Sekimoto S."/>
            <person name="Aerts A.L."/>
            <person name="Choi C."/>
            <person name="Clum A."/>
            <person name="LaButti K.M."/>
            <person name="Lindquist E.A."/>
            <person name="Yee Ngan C."/>
            <person name="Ohm R.A."/>
            <person name="Salamov A.A."/>
            <person name="Grigoriev I.V."/>
            <person name="Spatafora J.W."/>
            <person name="Berbee M.L."/>
        </authorList>
    </citation>
    <scope>NUCLEOTIDE SEQUENCE [LARGE SCALE GENOMIC DNA]</scope>
    <source>
        <strain evidence="2 3">JEL478</strain>
    </source>
</reference>
<dbReference type="OrthoDB" id="8062037at2759"/>
<dbReference type="EMBL" id="KQ965733">
    <property type="protein sequence ID" value="KXS21215.1"/>
    <property type="molecule type" value="Genomic_DNA"/>
</dbReference>
<sequence length="218" mass="23633">MSAAETTPLLGTSLAPAAVKDTTTEGLSLGFRTARAIGIVALLLGLAQVSLSIYAIVRTKDEECDQPLKLFIGAYAARVLLSVPFYGTQRFGIWSPSWGVSGFASFALSTLDVLNLVLFIFGNMWVFSSETCRDTSPWAFWTGYAWIVWEWVAVAVPLTLCFCVPVTIMLNWRPVLSALVIFMTLLRPGSHFTAIYAPVEPPVQAVADNGQPHVASAV</sequence>
<organism evidence="2 3">
    <name type="scientific">Gonapodya prolifera (strain JEL478)</name>
    <name type="common">Monoblepharis prolifera</name>
    <dbReference type="NCBI Taxonomy" id="1344416"/>
    <lineage>
        <taxon>Eukaryota</taxon>
        <taxon>Fungi</taxon>
        <taxon>Fungi incertae sedis</taxon>
        <taxon>Chytridiomycota</taxon>
        <taxon>Chytridiomycota incertae sedis</taxon>
        <taxon>Monoblepharidomycetes</taxon>
        <taxon>Monoblepharidales</taxon>
        <taxon>Gonapodyaceae</taxon>
        <taxon>Gonapodya</taxon>
    </lineage>
</organism>
<dbReference type="AlphaFoldDB" id="A0A139AXN4"/>
<evidence type="ECO:0000313" key="2">
    <source>
        <dbReference type="EMBL" id="KXS21215.1"/>
    </source>
</evidence>
<feature type="transmembrane region" description="Helical" evidence="1">
    <location>
        <begin position="68"/>
        <end position="86"/>
    </location>
</feature>
<accession>A0A139AXN4</accession>
<keyword evidence="1" id="KW-0812">Transmembrane</keyword>
<keyword evidence="1" id="KW-0472">Membrane</keyword>
<feature type="transmembrane region" description="Helical" evidence="1">
    <location>
        <begin position="106"/>
        <end position="126"/>
    </location>
</feature>
<dbReference type="STRING" id="1344416.A0A139AXN4"/>
<feature type="transmembrane region" description="Helical" evidence="1">
    <location>
        <begin position="138"/>
        <end position="160"/>
    </location>
</feature>